<dbReference type="CDD" id="cd15830">
    <property type="entry name" value="BamD"/>
    <property type="match status" value="1"/>
</dbReference>
<dbReference type="NCBIfam" id="TIGR03302">
    <property type="entry name" value="OM_YfiO"/>
    <property type="match status" value="1"/>
</dbReference>
<keyword evidence="3 4" id="KW-0998">Cell outer membrane</keyword>
<evidence type="ECO:0000313" key="8">
    <source>
        <dbReference type="Proteomes" id="UP000281547"/>
    </source>
</evidence>
<evidence type="ECO:0000256" key="1">
    <source>
        <dbReference type="ARBA" id="ARBA00022729"/>
    </source>
</evidence>
<dbReference type="HAMAP" id="MF_00922">
    <property type="entry name" value="OM_assembly_BamD"/>
    <property type="match status" value="1"/>
</dbReference>
<comment type="caution">
    <text evidence="7">The sequence shown here is derived from an EMBL/GenBank/DDBJ whole genome shotgun (WGS) entry which is preliminary data.</text>
</comment>
<reference evidence="7 8" key="1">
    <citation type="journal article" date="2016" name="Int. J. Syst. Evol. Microbiol.">
        <title>Arsenicitalea aurantiaca gen. nov., sp. nov., a new member of the family Hyphomicrobiaceae, isolated from high-arsenic sediment.</title>
        <authorList>
            <person name="Mu Y."/>
            <person name="Zhou L."/>
            <person name="Zeng X.C."/>
            <person name="Liu L."/>
            <person name="Pan Y."/>
            <person name="Chen X."/>
            <person name="Wang J."/>
            <person name="Li S."/>
            <person name="Li W.J."/>
            <person name="Wang Y."/>
        </authorList>
    </citation>
    <scope>NUCLEOTIDE SEQUENCE [LARGE SCALE GENOMIC DNA]</scope>
    <source>
        <strain evidence="7 8">42-50</strain>
    </source>
</reference>
<accession>A0A433XM16</accession>
<evidence type="ECO:0000256" key="5">
    <source>
        <dbReference type="SAM" id="Phobius"/>
    </source>
</evidence>
<dbReference type="GO" id="GO:0043165">
    <property type="term" value="P:Gram-negative-bacterium-type cell outer membrane assembly"/>
    <property type="evidence" value="ECO:0007669"/>
    <property type="project" value="UniProtKB-UniRule"/>
</dbReference>
<comment type="function">
    <text evidence="4">Part of the outer membrane protein assembly complex, which is involved in assembly and insertion of beta-barrel proteins into the outer membrane.</text>
</comment>
<sequence>MGRFVTINALAGISSRAVRLVATGLVVVTLAGCSLFGAAKIAEEPIIPANTLYSQGLAEMDQQRFVTAVGTFEKLERQHPYSEFAEKAKMMQVYANYRIGRYDEAIMAADRYLAVYPSSQETAYVLYLKGNSYYGQIRDITRDQQISQDAIDTYSLLISSYPNSEYAKDARDKLVVASDQLAGKEMSVGRYYLGNGQYGAAINRFKTVVEKHQTSTHIEEALFRLTEANLKLGLVNEAQTATAVLGHNYPSSSWYRQAFTLLQQQGLSPQINQGSSLASAVRS</sequence>
<evidence type="ECO:0000256" key="2">
    <source>
        <dbReference type="ARBA" id="ARBA00023136"/>
    </source>
</evidence>
<dbReference type="EMBL" id="RZNJ01000001">
    <property type="protein sequence ID" value="RUT35130.1"/>
    <property type="molecule type" value="Genomic_DNA"/>
</dbReference>
<keyword evidence="4" id="KW-0449">Lipoprotein</keyword>
<name>A0A433XM16_9HYPH</name>
<keyword evidence="1 4" id="KW-0732">Signal</keyword>
<dbReference type="GO" id="GO:0009279">
    <property type="term" value="C:cell outer membrane"/>
    <property type="evidence" value="ECO:0007669"/>
    <property type="project" value="UniProtKB-SubCell"/>
</dbReference>
<proteinExistence type="inferred from homology"/>
<keyword evidence="5" id="KW-0812">Transmembrane</keyword>
<dbReference type="PROSITE" id="PS51257">
    <property type="entry name" value="PROKAR_LIPOPROTEIN"/>
    <property type="match status" value="1"/>
</dbReference>
<comment type="similarity">
    <text evidence="4">Belongs to the BamD family.</text>
</comment>
<dbReference type="Pfam" id="PF13525">
    <property type="entry name" value="YfiO"/>
    <property type="match status" value="1"/>
</dbReference>
<dbReference type="GO" id="GO:0051205">
    <property type="term" value="P:protein insertion into membrane"/>
    <property type="evidence" value="ECO:0007669"/>
    <property type="project" value="UniProtKB-UniRule"/>
</dbReference>
<keyword evidence="8" id="KW-1185">Reference proteome</keyword>
<organism evidence="7 8">
    <name type="scientific">Arsenicitalea aurantiaca</name>
    <dbReference type="NCBI Taxonomy" id="1783274"/>
    <lineage>
        <taxon>Bacteria</taxon>
        <taxon>Pseudomonadati</taxon>
        <taxon>Pseudomonadota</taxon>
        <taxon>Alphaproteobacteria</taxon>
        <taxon>Hyphomicrobiales</taxon>
        <taxon>Devosiaceae</taxon>
        <taxon>Arsenicitalea</taxon>
    </lineage>
</organism>
<dbReference type="InterPro" id="IPR017689">
    <property type="entry name" value="BamD"/>
</dbReference>
<comment type="subcellular location">
    <subcellularLocation>
        <location evidence="4">Cell outer membrane</location>
        <topology evidence="4">Lipid-anchor</topology>
    </subcellularLocation>
</comment>
<dbReference type="InterPro" id="IPR039565">
    <property type="entry name" value="BamD-like"/>
</dbReference>
<feature type="domain" description="Outer membrane lipoprotein BamD-like" evidence="6">
    <location>
        <begin position="48"/>
        <end position="241"/>
    </location>
</feature>
<feature type="transmembrane region" description="Helical" evidence="5">
    <location>
        <begin position="20"/>
        <end position="39"/>
    </location>
</feature>
<keyword evidence="2 4" id="KW-0472">Membrane</keyword>
<dbReference type="OrthoDB" id="9804044at2"/>
<dbReference type="AlphaFoldDB" id="A0A433XM16"/>
<evidence type="ECO:0000256" key="4">
    <source>
        <dbReference type="HAMAP-Rule" id="MF_00922"/>
    </source>
</evidence>
<dbReference type="SUPFAM" id="SSF48452">
    <property type="entry name" value="TPR-like"/>
    <property type="match status" value="1"/>
</dbReference>
<protein>
    <recommendedName>
        <fullName evidence="4">Outer membrane protein assembly factor BamD</fullName>
    </recommendedName>
</protein>
<dbReference type="Gene3D" id="1.25.40.10">
    <property type="entry name" value="Tetratricopeptide repeat domain"/>
    <property type="match status" value="1"/>
</dbReference>
<evidence type="ECO:0000256" key="3">
    <source>
        <dbReference type="ARBA" id="ARBA00023237"/>
    </source>
</evidence>
<dbReference type="InterPro" id="IPR011990">
    <property type="entry name" value="TPR-like_helical_dom_sf"/>
</dbReference>
<keyword evidence="5" id="KW-1133">Transmembrane helix</keyword>
<keyword evidence="4" id="KW-0564">Palmitate</keyword>
<evidence type="ECO:0000313" key="7">
    <source>
        <dbReference type="EMBL" id="RUT35130.1"/>
    </source>
</evidence>
<dbReference type="Proteomes" id="UP000281547">
    <property type="component" value="Unassembled WGS sequence"/>
</dbReference>
<evidence type="ECO:0000259" key="6">
    <source>
        <dbReference type="Pfam" id="PF13525"/>
    </source>
</evidence>
<comment type="subunit">
    <text evidence="4">Part of the Bam complex.</text>
</comment>
<gene>
    <name evidence="4" type="primary">bamD</name>
    <name evidence="7" type="ORF">EMQ25_04050</name>
</gene>